<dbReference type="Proteomes" id="UP000234681">
    <property type="component" value="Chromosome 9"/>
</dbReference>
<dbReference type="EMBL" id="CH474004">
    <property type="protein sequence ID" value="EDL75543.1"/>
    <property type="molecule type" value="Genomic_DNA"/>
</dbReference>
<evidence type="ECO:0000313" key="2">
    <source>
        <dbReference type="Proteomes" id="UP000234681"/>
    </source>
</evidence>
<reference evidence="2" key="1">
    <citation type="submission" date="2005-09" db="EMBL/GenBank/DDBJ databases">
        <authorList>
            <person name="Mural R.J."/>
            <person name="Li P.W."/>
            <person name="Adams M.D."/>
            <person name="Amanatides P.G."/>
            <person name="Baden-Tillson H."/>
            <person name="Barnstead M."/>
            <person name="Chin S.H."/>
            <person name="Dew I."/>
            <person name="Evans C.A."/>
            <person name="Ferriera S."/>
            <person name="Flanigan M."/>
            <person name="Fosler C."/>
            <person name="Glodek A."/>
            <person name="Gu Z."/>
            <person name="Holt R.A."/>
            <person name="Jennings D."/>
            <person name="Kraft C.L."/>
            <person name="Lu F."/>
            <person name="Nguyen T."/>
            <person name="Nusskern D.R."/>
            <person name="Pfannkoch C.M."/>
            <person name="Sitter C."/>
            <person name="Sutton G.G."/>
            <person name="Venter J.C."/>
            <person name="Wang Z."/>
            <person name="Woodage T."/>
            <person name="Zheng X.H."/>
            <person name="Zhong F."/>
        </authorList>
    </citation>
    <scope>NUCLEOTIDE SEQUENCE [LARGE SCALE GENOMIC DNA]</scope>
    <source>
        <strain>BN</strain>
        <strain evidence="2">Sprague-Dawley</strain>
    </source>
</reference>
<sequence length="26" mass="2870">MLSCCVLSSVSELCLRVSECPSFMFV</sequence>
<dbReference type="AlphaFoldDB" id="A6JWD5"/>
<accession>A6JWD5</accession>
<name>A6JWD5_RAT</name>
<evidence type="ECO:0000313" key="1">
    <source>
        <dbReference type="EMBL" id="EDL75543.1"/>
    </source>
</evidence>
<gene>
    <name evidence="1" type="ORF">rCG_23775</name>
</gene>
<organism evidence="1 2">
    <name type="scientific">Rattus norvegicus</name>
    <name type="common">Rat</name>
    <dbReference type="NCBI Taxonomy" id="10116"/>
    <lineage>
        <taxon>Eukaryota</taxon>
        <taxon>Metazoa</taxon>
        <taxon>Chordata</taxon>
        <taxon>Craniata</taxon>
        <taxon>Vertebrata</taxon>
        <taxon>Euteleostomi</taxon>
        <taxon>Mammalia</taxon>
        <taxon>Eutheria</taxon>
        <taxon>Euarchontoglires</taxon>
        <taxon>Glires</taxon>
        <taxon>Rodentia</taxon>
        <taxon>Myomorpha</taxon>
        <taxon>Muroidea</taxon>
        <taxon>Muridae</taxon>
        <taxon>Murinae</taxon>
        <taxon>Rattus</taxon>
    </lineage>
</organism>
<protein>
    <submittedName>
        <fullName evidence="1">RCG23775</fullName>
    </submittedName>
</protein>
<proteinExistence type="predicted"/>